<dbReference type="GO" id="GO:0010181">
    <property type="term" value="F:FMN binding"/>
    <property type="evidence" value="ECO:0007669"/>
    <property type="project" value="InterPro"/>
</dbReference>
<sequence length="169" mass="18263">MSSTLDPTGTAFRNAMRHVAATVYAVTTSHGGERYGILATSVASLSFDPPSLLACINREASLHDPLAEAERFCVNVLGLGNRDVAERFMQRGAAGRFDVGDWGDEHGVPVLRSAQSSLVCTVADRHVFGTHTIFVGELIAASHRQDAKPLTYFDRHIVDITEAPERGGR</sequence>
<dbReference type="Proteomes" id="UP000053464">
    <property type="component" value="Unassembled WGS sequence"/>
</dbReference>
<keyword evidence="4" id="KW-1185">Reference proteome</keyword>
<feature type="domain" description="Flavin reductase like" evidence="2">
    <location>
        <begin position="16"/>
        <end position="159"/>
    </location>
</feature>
<evidence type="ECO:0000256" key="1">
    <source>
        <dbReference type="ARBA" id="ARBA00023002"/>
    </source>
</evidence>
<gene>
    <name evidence="3" type="ORF">AAW00_04010</name>
</gene>
<dbReference type="STRING" id="1581420.AAW00_04010"/>
<name>A0A0G9MZ92_9SPHN</name>
<evidence type="ECO:0000313" key="3">
    <source>
        <dbReference type="EMBL" id="KLE36092.1"/>
    </source>
</evidence>
<dbReference type="Gene3D" id="2.30.110.10">
    <property type="entry name" value="Electron Transport, Fmn-binding Protein, Chain A"/>
    <property type="match status" value="1"/>
</dbReference>
<reference evidence="3 4" key="1">
    <citation type="submission" date="2015-04" db="EMBL/GenBank/DDBJ databases">
        <title>The draft genome sequence of Erythrobacter luteus KA37.</title>
        <authorList>
            <person name="Zhuang L."/>
            <person name="Liu Y."/>
            <person name="Shao Z."/>
        </authorList>
    </citation>
    <scope>NUCLEOTIDE SEQUENCE [LARGE SCALE GENOMIC DNA]</scope>
    <source>
        <strain evidence="3 4">KA37</strain>
    </source>
</reference>
<accession>A0A0G9MZ92</accession>
<dbReference type="InterPro" id="IPR050268">
    <property type="entry name" value="NADH-dep_flavin_reductase"/>
</dbReference>
<dbReference type="PATRIC" id="fig|1581420.6.peg.809"/>
<dbReference type="EMBL" id="LBHB01000001">
    <property type="protein sequence ID" value="KLE36092.1"/>
    <property type="molecule type" value="Genomic_DNA"/>
</dbReference>
<dbReference type="SMART" id="SM00903">
    <property type="entry name" value="Flavin_Reduct"/>
    <property type="match status" value="1"/>
</dbReference>
<evidence type="ECO:0000259" key="2">
    <source>
        <dbReference type="SMART" id="SM00903"/>
    </source>
</evidence>
<protein>
    <recommendedName>
        <fullName evidence="2">Flavin reductase like domain-containing protein</fullName>
    </recommendedName>
</protein>
<proteinExistence type="predicted"/>
<organism evidence="3 4">
    <name type="scientific">Aurantiacibacter luteus</name>
    <dbReference type="NCBI Taxonomy" id="1581420"/>
    <lineage>
        <taxon>Bacteria</taxon>
        <taxon>Pseudomonadati</taxon>
        <taxon>Pseudomonadota</taxon>
        <taxon>Alphaproteobacteria</taxon>
        <taxon>Sphingomonadales</taxon>
        <taxon>Erythrobacteraceae</taxon>
        <taxon>Aurantiacibacter</taxon>
    </lineage>
</organism>
<dbReference type="SUPFAM" id="SSF50475">
    <property type="entry name" value="FMN-binding split barrel"/>
    <property type="match status" value="1"/>
</dbReference>
<dbReference type="PANTHER" id="PTHR30466">
    <property type="entry name" value="FLAVIN REDUCTASE"/>
    <property type="match status" value="1"/>
</dbReference>
<dbReference type="RefSeq" id="WP_047003519.1">
    <property type="nucleotide sequence ID" value="NZ_LBHB01000001.1"/>
</dbReference>
<dbReference type="InterPro" id="IPR002563">
    <property type="entry name" value="Flavin_Rdtase-like_dom"/>
</dbReference>
<dbReference type="PANTHER" id="PTHR30466:SF1">
    <property type="entry name" value="FMN REDUCTASE (NADH) RUTF"/>
    <property type="match status" value="1"/>
</dbReference>
<dbReference type="GO" id="GO:0042602">
    <property type="term" value="F:riboflavin reductase (NADPH) activity"/>
    <property type="evidence" value="ECO:0007669"/>
    <property type="project" value="TreeGrafter"/>
</dbReference>
<dbReference type="AlphaFoldDB" id="A0A0G9MZ92"/>
<keyword evidence="1" id="KW-0560">Oxidoreductase</keyword>
<dbReference type="Pfam" id="PF01613">
    <property type="entry name" value="Flavin_Reduct"/>
    <property type="match status" value="1"/>
</dbReference>
<comment type="caution">
    <text evidence="3">The sequence shown here is derived from an EMBL/GenBank/DDBJ whole genome shotgun (WGS) entry which is preliminary data.</text>
</comment>
<dbReference type="InterPro" id="IPR012349">
    <property type="entry name" value="Split_barrel_FMN-bd"/>
</dbReference>
<evidence type="ECO:0000313" key="4">
    <source>
        <dbReference type="Proteomes" id="UP000053464"/>
    </source>
</evidence>